<protein>
    <recommendedName>
        <fullName evidence="4">Tetratricopeptide repeat protein</fullName>
    </recommendedName>
</protein>
<dbReference type="AlphaFoldDB" id="A0A5C1AEJ1"/>
<dbReference type="KEGG" id="lrs:PX52LOC_02367"/>
<proteinExistence type="predicted"/>
<dbReference type="InterPro" id="IPR011990">
    <property type="entry name" value="TPR-like_helical_dom_sf"/>
</dbReference>
<dbReference type="EMBL" id="CP042425">
    <property type="protein sequence ID" value="QEL15448.1"/>
    <property type="molecule type" value="Genomic_DNA"/>
</dbReference>
<name>A0A5C1AEJ1_9BACT</name>
<keyword evidence="1" id="KW-0732">Signal</keyword>
<feature type="signal peptide" evidence="1">
    <location>
        <begin position="1"/>
        <end position="24"/>
    </location>
</feature>
<dbReference type="Gene3D" id="1.25.40.10">
    <property type="entry name" value="Tetratricopeptide repeat domain"/>
    <property type="match status" value="1"/>
</dbReference>
<dbReference type="Proteomes" id="UP000324974">
    <property type="component" value="Chromosome"/>
</dbReference>
<evidence type="ECO:0000256" key="1">
    <source>
        <dbReference type="SAM" id="SignalP"/>
    </source>
</evidence>
<evidence type="ECO:0000313" key="2">
    <source>
        <dbReference type="EMBL" id="QEL15448.1"/>
    </source>
</evidence>
<feature type="chain" id="PRO_5023132206" description="Tetratricopeptide repeat protein" evidence="1">
    <location>
        <begin position="25"/>
        <end position="224"/>
    </location>
</feature>
<gene>
    <name evidence="2" type="ORF">PX52LOC_02367</name>
</gene>
<dbReference type="PROSITE" id="PS51257">
    <property type="entry name" value="PROKAR_LIPOPROTEIN"/>
    <property type="match status" value="1"/>
</dbReference>
<sequence>MARWLVLVCLATAGCVTLGPPAPAPVVPEAGEAVDHLAMAADALAEGEERKATVYLSAHLSDHPDEAMTRAQLAELLFRQQRPVEARAEFEQFVATAQPMTGVPQKHLLHAHTRLMLIAQDEHDAYAEQLHRGIGLLTLVKGWDADATRRDEAAANETLAKAVKALRAARAEKSGDARANLYLVMAYTRMGQPSAARAARVCFDAAVPMGLTAWEQSQAADARP</sequence>
<organism evidence="2 3">
    <name type="scientific">Limnoglobus roseus</name>
    <dbReference type="NCBI Taxonomy" id="2598579"/>
    <lineage>
        <taxon>Bacteria</taxon>
        <taxon>Pseudomonadati</taxon>
        <taxon>Planctomycetota</taxon>
        <taxon>Planctomycetia</taxon>
        <taxon>Gemmatales</taxon>
        <taxon>Gemmataceae</taxon>
        <taxon>Limnoglobus</taxon>
    </lineage>
</organism>
<evidence type="ECO:0008006" key="4">
    <source>
        <dbReference type="Google" id="ProtNLM"/>
    </source>
</evidence>
<evidence type="ECO:0000313" key="3">
    <source>
        <dbReference type="Proteomes" id="UP000324974"/>
    </source>
</evidence>
<dbReference type="OrthoDB" id="289330at2"/>
<keyword evidence="3" id="KW-1185">Reference proteome</keyword>
<accession>A0A5C1AEJ1</accession>
<dbReference type="SUPFAM" id="SSF48452">
    <property type="entry name" value="TPR-like"/>
    <property type="match status" value="1"/>
</dbReference>
<reference evidence="3" key="1">
    <citation type="submission" date="2019-08" db="EMBL/GenBank/DDBJ databases">
        <title>Limnoglobus roseus gen. nov., sp. nov., a novel freshwater planctomycete with a giant genome from the family Gemmataceae.</title>
        <authorList>
            <person name="Kulichevskaya I.S."/>
            <person name="Naumoff D.G."/>
            <person name="Miroshnikov K."/>
            <person name="Ivanova A."/>
            <person name="Philippov D.A."/>
            <person name="Hakobyan A."/>
            <person name="Rijpstra I.C."/>
            <person name="Sinninghe Damste J.S."/>
            <person name="Liesack W."/>
            <person name="Dedysh S.N."/>
        </authorList>
    </citation>
    <scope>NUCLEOTIDE SEQUENCE [LARGE SCALE GENOMIC DNA]</scope>
    <source>
        <strain evidence="3">PX52</strain>
    </source>
</reference>
<dbReference type="RefSeq" id="WP_149110265.1">
    <property type="nucleotide sequence ID" value="NZ_CP042425.1"/>
</dbReference>